<dbReference type="RefSeq" id="WP_013203836.1">
    <property type="nucleotide sequence ID" value="NC_014306.1"/>
</dbReference>
<dbReference type="PANTHER" id="PTHR37089:SF1">
    <property type="entry name" value="MEMBRANE PROTEIN"/>
    <property type="match status" value="1"/>
</dbReference>
<dbReference type="PROSITE" id="PS51257">
    <property type="entry name" value="PROKAR_LIPOPROTEIN"/>
    <property type="match status" value="1"/>
</dbReference>
<keyword evidence="1" id="KW-0732">Signal</keyword>
<reference evidence="3 4" key="1">
    <citation type="journal article" date="2010" name="BMC Genomics">
        <title>Genome comparison of the epiphytic bacteria Erwinia billingiae and E. tasmaniensis with the pear pathogen E. pyrifoliae.</title>
        <authorList>
            <person name="Kube M."/>
            <person name="Migdoll A.M."/>
            <person name="Gehring I."/>
            <person name="Heitmann K."/>
            <person name="Mayer Y."/>
            <person name="Kuhl H."/>
            <person name="Knaust F."/>
            <person name="Geider K."/>
            <person name="Reinhardt R."/>
        </authorList>
    </citation>
    <scope>NUCLEOTIDE SEQUENCE [LARGE SCALE GENOMIC DNA]</scope>
    <source>
        <strain evidence="3 4">Eb661</strain>
    </source>
</reference>
<dbReference type="STRING" id="634500.EbC_38210"/>
<sequence length="328" mass="33802">MKKLLSGLLFLLLLACAIPGWAACTLPSSTASFGTVSSFAVNTTASNITANVNVNCGSGSVLSLLSTDYIRLQLASATYTSGTRATLKTVSTGTDNIPLRTCTDAACATEIAVGGVTTNYSQAQLLNLLGLGGGQNFSIPLYLRTVPGQTVAAGTYTVNLNILVNYNICTGIGALGLCLLGNQQTGSGTIPITTTLIVTNDCTTITAPDISFGSAPLVSSFNTISQSINVICTKGSTYTVGMSNGSHAVGTQRYMTSGSNQLAYEIYQNATTTRWGPTGTDRVSSSASSALSTDGLTRTFNYTARVLTTQATPVAGSYSDSVVIDLSF</sequence>
<dbReference type="HOGENOM" id="CLU_070506_0_0_6"/>
<name>D8MWZ5_ERWBE</name>
<evidence type="ECO:0000313" key="3">
    <source>
        <dbReference type="EMBL" id="CAX61352.1"/>
    </source>
</evidence>
<feature type="domain" description="Spore coat protein U/FanG" evidence="2">
    <location>
        <begin position="21"/>
        <end position="157"/>
    </location>
</feature>
<accession>D8MWZ5</accession>
<dbReference type="EMBL" id="FP236843">
    <property type="protein sequence ID" value="CAX61352.1"/>
    <property type="molecule type" value="Genomic_DNA"/>
</dbReference>
<feature type="domain" description="Spore coat protein U/FanG" evidence="2">
    <location>
        <begin position="192"/>
        <end position="324"/>
    </location>
</feature>
<evidence type="ECO:0000259" key="2">
    <source>
        <dbReference type="Pfam" id="PF05229"/>
    </source>
</evidence>
<dbReference type="SMART" id="SM00972">
    <property type="entry name" value="SCPU"/>
    <property type="match status" value="2"/>
</dbReference>
<proteinExistence type="predicted"/>
<dbReference type="KEGG" id="ebi:EbC_38210"/>
<evidence type="ECO:0000256" key="1">
    <source>
        <dbReference type="SAM" id="SignalP"/>
    </source>
</evidence>
<keyword evidence="4" id="KW-1185">Reference proteome</keyword>
<dbReference type="InterPro" id="IPR053167">
    <property type="entry name" value="Spore_coat_component"/>
</dbReference>
<evidence type="ECO:0000313" key="4">
    <source>
        <dbReference type="Proteomes" id="UP000008793"/>
    </source>
</evidence>
<dbReference type="eggNOG" id="COG5430">
    <property type="taxonomic scope" value="Bacteria"/>
</dbReference>
<organism evidence="4">
    <name type="scientific">Erwinia billingiae (strain Eb661)</name>
    <dbReference type="NCBI Taxonomy" id="634500"/>
    <lineage>
        <taxon>Bacteria</taxon>
        <taxon>Pseudomonadati</taxon>
        <taxon>Pseudomonadota</taxon>
        <taxon>Gammaproteobacteria</taxon>
        <taxon>Enterobacterales</taxon>
        <taxon>Erwiniaceae</taxon>
        <taxon>Erwinia</taxon>
    </lineage>
</organism>
<feature type="signal peptide" evidence="1">
    <location>
        <begin position="1"/>
        <end position="22"/>
    </location>
</feature>
<dbReference type="Pfam" id="PF05229">
    <property type="entry name" value="SCPU"/>
    <property type="match status" value="2"/>
</dbReference>
<dbReference type="PANTHER" id="PTHR37089">
    <property type="entry name" value="PROTEIN U-RELATED"/>
    <property type="match status" value="1"/>
</dbReference>
<gene>
    <name evidence="3" type="primary">csuE</name>
    <name evidence="3" type="ordered locus">EbC_38210</name>
</gene>
<dbReference type="InterPro" id="IPR007893">
    <property type="entry name" value="Spore_coat_U/FanG"/>
</dbReference>
<dbReference type="GeneID" id="90513771"/>
<dbReference type="Proteomes" id="UP000008793">
    <property type="component" value="Chromosome"/>
</dbReference>
<dbReference type="AlphaFoldDB" id="D8MWZ5"/>
<feature type="chain" id="PRO_5003118253" evidence="1">
    <location>
        <begin position="23"/>
        <end position="328"/>
    </location>
</feature>
<protein>
    <submittedName>
        <fullName evidence="3">Type I pili, Chaperone-usher pili assembly system</fullName>
    </submittedName>
</protein>